<gene>
    <name evidence="1" type="ORF">Pla52n_31800</name>
</gene>
<evidence type="ECO:0000313" key="2">
    <source>
        <dbReference type="Proteomes" id="UP000320176"/>
    </source>
</evidence>
<organism evidence="1 2">
    <name type="scientific">Stieleria varia</name>
    <dbReference type="NCBI Taxonomy" id="2528005"/>
    <lineage>
        <taxon>Bacteria</taxon>
        <taxon>Pseudomonadati</taxon>
        <taxon>Planctomycetota</taxon>
        <taxon>Planctomycetia</taxon>
        <taxon>Pirellulales</taxon>
        <taxon>Pirellulaceae</taxon>
        <taxon>Stieleria</taxon>
    </lineage>
</organism>
<protein>
    <submittedName>
        <fullName evidence="1">Uncharacterized protein</fullName>
    </submittedName>
</protein>
<comment type="caution">
    <text evidence="1">The sequence shown here is derived from an EMBL/GenBank/DDBJ whole genome shotgun (WGS) entry which is preliminary data.</text>
</comment>
<evidence type="ECO:0000313" key="1">
    <source>
        <dbReference type="EMBL" id="TWU02131.1"/>
    </source>
</evidence>
<dbReference type="EMBL" id="SJPN01000004">
    <property type="protein sequence ID" value="TWU02131.1"/>
    <property type="molecule type" value="Genomic_DNA"/>
</dbReference>
<dbReference type="AlphaFoldDB" id="A0A5C6ARL0"/>
<keyword evidence="2" id="KW-1185">Reference proteome</keyword>
<accession>A0A5C6ARL0</accession>
<proteinExistence type="predicted"/>
<sequence length="59" mass="6203">MLFLFGFAKVYVLLPAQLVVPSEPQALAVGLKLPAQLVVPSEPQALAVGLKRIVVPAHG</sequence>
<dbReference type="Proteomes" id="UP000320176">
    <property type="component" value="Unassembled WGS sequence"/>
</dbReference>
<name>A0A5C6ARL0_9BACT</name>
<reference evidence="1 2" key="1">
    <citation type="submission" date="2019-02" db="EMBL/GenBank/DDBJ databases">
        <title>Deep-cultivation of Planctomycetes and their phenomic and genomic characterization uncovers novel biology.</title>
        <authorList>
            <person name="Wiegand S."/>
            <person name="Jogler M."/>
            <person name="Boedeker C."/>
            <person name="Pinto D."/>
            <person name="Vollmers J."/>
            <person name="Rivas-Marin E."/>
            <person name="Kohn T."/>
            <person name="Peeters S.H."/>
            <person name="Heuer A."/>
            <person name="Rast P."/>
            <person name="Oberbeckmann S."/>
            <person name="Bunk B."/>
            <person name="Jeske O."/>
            <person name="Meyerdierks A."/>
            <person name="Storesund J.E."/>
            <person name="Kallscheuer N."/>
            <person name="Luecker S."/>
            <person name="Lage O.M."/>
            <person name="Pohl T."/>
            <person name="Merkel B.J."/>
            <person name="Hornburger P."/>
            <person name="Mueller R.-W."/>
            <person name="Bruemmer F."/>
            <person name="Labrenz M."/>
            <person name="Spormann A.M."/>
            <person name="Op Den Camp H."/>
            <person name="Overmann J."/>
            <person name="Amann R."/>
            <person name="Jetten M.S.M."/>
            <person name="Mascher T."/>
            <person name="Medema M.H."/>
            <person name="Devos D.P."/>
            <person name="Kaster A.-K."/>
            <person name="Ovreas L."/>
            <person name="Rohde M."/>
            <person name="Galperin M.Y."/>
            <person name="Jogler C."/>
        </authorList>
    </citation>
    <scope>NUCLEOTIDE SEQUENCE [LARGE SCALE GENOMIC DNA]</scope>
    <source>
        <strain evidence="1 2">Pla52n</strain>
    </source>
</reference>